<dbReference type="InterPro" id="IPR011008">
    <property type="entry name" value="Dimeric_a/b-barrel"/>
</dbReference>
<organism evidence="5 6">
    <name type="scientific">Actinokineospora guangxiensis</name>
    <dbReference type="NCBI Taxonomy" id="1490288"/>
    <lineage>
        <taxon>Bacteria</taxon>
        <taxon>Bacillati</taxon>
        <taxon>Actinomycetota</taxon>
        <taxon>Actinomycetes</taxon>
        <taxon>Pseudonocardiales</taxon>
        <taxon>Pseudonocardiaceae</taxon>
        <taxon>Actinokineospora</taxon>
    </lineage>
</organism>
<dbReference type="SMART" id="SM00344">
    <property type="entry name" value="HTH_ASNC"/>
    <property type="match status" value="1"/>
</dbReference>
<dbReference type="InterPro" id="IPR000485">
    <property type="entry name" value="AsnC-type_HTH_dom"/>
</dbReference>
<dbReference type="InterPro" id="IPR019888">
    <property type="entry name" value="Tscrpt_reg_AsnC-like"/>
</dbReference>
<dbReference type="Pfam" id="PF13404">
    <property type="entry name" value="HTH_AsnC-type"/>
    <property type="match status" value="1"/>
</dbReference>
<dbReference type="InterPro" id="IPR036390">
    <property type="entry name" value="WH_DNA-bd_sf"/>
</dbReference>
<keyword evidence="6" id="KW-1185">Reference proteome</keyword>
<dbReference type="RefSeq" id="WP_378244463.1">
    <property type="nucleotide sequence ID" value="NZ_JBHSKF010000002.1"/>
</dbReference>
<sequence length="149" mass="16519">MDQIDRALLRLLHADGRATYNDLGKQVRLSANTVADRVRRLRSAGVISGIHADLDPTALGRTLHMVSDIRLRESTGRAAFERGLADIPQVVSGARVTGDFDYQLRLACLDAAEFERTIDLLKRDHGVLQVRSRLVLHDIPLDGTRLLDA</sequence>
<evidence type="ECO:0000256" key="2">
    <source>
        <dbReference type="ARBA" id="ARBA00023125"/>
    </source>
</evidence>
<dbReference type="Gene3D" id="3.30.70.920">
    <property type="match status" value="1"/>
</dbReference>
<dbReference type="Proteomes" id="UP001596157">
    <property type="component" value="Unassembled WGS sequence"/>
</dbReference>
<reference evidence="6" key="1">
    <citation type="journal article" date="2019" name="Int. J. Syst. Evol. Microbiol.">
        <title>The Global Catalogue of Microorganisms (GCM) 10K type strain sequencing project: providing services to taxonomists for standard genome sequencing and annotation.</title>
        <authorList>
            <consortium name="The Broad Institute Genomics Platform"/>
            <consortium name="The Broad Institute Genome Sequencing Center for Infectious Disease"/>
            <person name="Wu L."/>
            <person name="Ma J."/>
        </authorList>
    </citation>
    <scope>NUCLEOTIDE SEQUENCE [LARGE SCALE GENOMIC DNA]</scope>
    <source>
        <strain evidence="6">CCUG 59778</strain>
    </source>
</reference>
<dbReference type="SUPFAM" id="SSF46785">
    <property type="entry name" value="Winged helix' DNA-binding domain"/>
    <property type="match status" value="1"/>
</dbReference>
<evidence type="ECO:0000256" key="1">
    <source>
        <dbReference type="ARBA" id="ARBA00023015"/>
    </source>
</evidence>
<dbReference type="InterPro" id="IPR036388">
    <property type="entry name" value="WH-like_DNA-bd_sf"/>
</dbReference>
<dbReference type="SUPFAM" id="SSF54909">
    <property type="entry name" value="Dimeric alpha+beta barrel"/>
    <property type="match status" value="1"/>
</dbReference>
<proteinExistence type="predicted"/>
<dbReference type="PRINTS" id="PR00033">
    <property type="entry name" value="HTHASNC"/>
</dbReference>
<accession>A0ABW0EJK6</accession>
<dbReference type="InterPro" id="IPR019887">
    <property type="entry name" value="Tscrpt_reg_AsnC/Lrp_C"/>
</dbReference>
<dbReference type="Pfam" id="PF01037">
    <property type="entry name" value="AsnC_trans_reg"/>
    <property type="match status" value="1"/>
</dbReference>
<protein>
    <submittedName>
        <fullName evidence="5">Lrp/AsnC family transcriptional regulator</fullName>
    </submittedName>
</protein>
<feature type="domain" description="HTH asnC-type" evidence="4">
    <location>
        <begin position="1"/>
        <end position="62"/>
    </location>
</feature>
<keyword evidence="2" id="KW-0238">DNA-binding</keyword>
<evidence type="ECO:0000313" key="5">
    <source>
        <dbReference type="EMBL" id="MFC5286488.1"/>
    </source>
</evidence>
<evidence type="ECO:0000259" key="4">
    <source>
        <dbReference type="PROSITE" id="PS50956"/>
    </source>
</evidence>
<name>A0ABW0EJK6_9PSEU</name>
<dbReference type="PANTHER" id="PTHR30154">
    <property type="entry name" value="LEUCINE-RESPONSIVE REGULATORY PROTEIN"/>
    <property type="match status" value="1"/>
</dbReference>
<dbReference type="EMBL" id="JBHSKF010000002">
    <property type="protein sequence ID" value="MFC5286488.1"/>
    <property type="molecule type" value="Genomic_DNA"/>
</dbReference>
<evidence type="ECO:0000256" key="3">
    <source>
        <dbReference type="ARBA" id="ARBA00023163"/>
    </source>
</evidence>
<keyword evidence="3" id="KW-0804">Transcription</keyword>
<comment type="caution">
    <text evidence="5">The sequence shown here is derived from an EMBL/GenBank/DDBJ whole genome shotgun (WGS) entry which is preliminary data.</text>
</comment>
<evidence type="ECO:0000313" key="6">
    <source>
        <dbReference type="Proteomes" id="UP001596157"/>
    </source>
</evidence>
<dbReference type="Gene3D" id="1.10.10.10">
    <property type="entry name" value="Winged helix-like DNA-binding domain superfamily/Winged helix DNA-binding domain"/>
    <property type="match status" value="1"/>
</dbReference>
<dbReference type="PROSITE" id="PS50956">
    <property type="entry name" value="HTH_ASNC_2"/>
    <property type="match status" value="1"/>
</dbReference>
<gene>
    <name evidence="5" type="ORF">ACFPM7_05445</name>
</gene>
<dbReference type="PANTHER" id="PTHR30154:SF34">
    <property type="entry name" value="TRANSCRIPTIONAL REGULATOR AZLB"/>
    <property type="match status" value="1"/>
</dbReference>
<keyword evidence="1" id="KW-0805">Transcription regulation</keyword>